<accession>U4KYB8</accession>
<protein>
    <submittedName>
        <fullName evidence="1">Uncharacterized protein</fullName>
    </submittedName>
</protein>
<evidence type="ECO:0000313" key="2">
    <source>
        <dbReference type="Proteomes" id="UP000018144"/>
    </source>
</evidence>
<proteinExistence type="predicted"/>
<dbReference type="Proteomes" id="UP000018144">
    <property type="component" value="Unassembled WGS sequence"/>
</dbReference>
<reference evidence="1 2" key="1">
    <citation type="journal article" date="2013" name="PLoS Genet.">
        <title>The genome and development-dependent transcriptomes of Pyronema confluens: a window into fungal evolution.</title>
        <authorList>
            <person name="Traeger S."/>
            <person name="Altegoer F."/>
            <person name="Freitag M."/>
            <person name="Gabaldon T."/>
            <person name="Kempken F."/>
            <person name="Kumar A."/>
            <person name="Marcet-Houben M."/>
            <person name="Poggeler S."/>
            <person name="Stajich J.E."/>
            <person name="Nowrousian M."/>
        </authorList>
    </citation>
    <scope>NUCLEOTIDE SEQUENCE [LARGE SCALE GENOMIC DNA]</scope>
    <source>
        <strain evidence="2">CBS 100304</strain>
        <tissue evidence="1">Vegetative mycelium</tissue>
    </source>
</reference>
<name>U4KYB8_PYROM</name>
<keyword evidence="2" id="KW-1185">Reference proteome</keyword>
<dbReference type="EMBL" id="HF935343">
    <property type="protein sequence ID" value="CCX07217.1"/>
    <property type="molecule type" value="Genomic_DNA"/>
</dbReference>
<sequence>MHYAHKMSPNPDPIEIQNLEVRTGDLSNLLQGF</sequence>
<gene>
    <name evidence="1" type="ORF">PCON_06806</name>
</gene>
<dbReference type="AlphaFoldDB" id="U4KYB8"/>
<evidence type="ECO:0000313" key="1">
    <source>
        <dbReference type="EMBL" id="CCX07217.1"/>
    </source>
</evidence>
<organism evidence="1 2">
    <name type="scientific">Pyronema omphalodes (strain CBS 100304)</name>
    <name type="common">Pyronema confluens</name>
    <dbReference type="NCBI Taxonomy" id="1076935"/>
    <lineage>
        <taxon>Eukaryota</taxon>
        <taxon>Fungi</taxon>
        <taxon>Dikarya</taxon>
        <taxon>Ascomycota</taxon>
        <taxon>Pezizomycotina</taxon>
        <taxon>Pezizomycetes</taxon>
        <taxon>Pezizales</taxon>
        <taxon>Pyronemataceae</taxon>
        <taxon>Pyronema</taxon>
    </lineage>
</organism>